<evidence type="ECO:0000256" key="1">
    <source>
        <dbReference type="SAM" id="MobiDB-lite"/>
    </source>
</evidence>
<sequence length="93" mass="10489">MPYKPSTSSQNLLILLASIVTMTSIIKLFTDVNVEQFGGRTFICRKYFRTGRVSRCFGCSRSRRGGGFMRGGRNESGFFGSSRRGRGRKRSSY</sequence>
<reference evidence="3 4" key="1">
    <citation type="journal article" date="2019" name="Environ. Microbiol.">
        <title>At the nexus of three kingdoms: the genome of the mycorrhizal fungus Gigaspora margarita provides insights into plant, endobacterial and fungal interactions.</title>
        <authorList>
            <person name="Venice F."/>
            <person name="Ghignone S."/>
            <person name="Salvioli di Fossalunga A."/>
            <person name="Amselem J."/>
            <person name="Novero M."/>
            <person name="Xianan X."/>
            <person name="Sedzielewska Toro K."/>
            <person name="Morin E."/>
            <person name="Lipzen A."/>
            <person name="Grigoriev I.V."/>
            <person name="Henrissat B."/>
            <person name="Martin F.M."/>
            <person name="Bonfante P."/>
        </authorList>
    </citation>
    <scope>NUCLEOTIDE SEQUENCE [LARGE SCALE GENOMIC DNA]</scope>
    <source>
        <strain evidence="3 4">BEG34</strain>
    </source>
</reference>
<feature type="compositionally biased region" description="Basic residues" evidence="1">
    <location>
        <begin position="83"/>
        <end position="93"/>
    </location>
</feature>
<organism evidence="3 4">
    <name type="scientific">Gigaspora margarita</name>
    <dbReference type="NCBI Taxonomy" id="4874"/>
    <lineage>
        <taxon>Eukaryota</taxon>
        <taxon>Fungi</taxon>
        <taxon>Fungi incertae sedis</taxon>
        <taxon>Mucoromycota</taxon>
        <taxon>Glomeromycotina</taxon>
        <taxon>Glomeromycetes</taxon>
        <taxon>Diversisporales</taxon>
        <taxon>Gigasporaceae</taxon>
        <taxon>Gigaspora</taxon>
    </lineage>
</organism>
<feature type="region of interest" description="Disordered" evidence="1">
    <location>
        <begin position="70"/>
        <end position="93"/>
    </location>
</feature>
<keyword evidence="2" id="KW-1133">Transmembrane helix</keyword>
<comment type="caution">
    <text evidence="3">The sequence shown here is derived from an EMBL/GenBank/DDBJ whole genome shotgun (WGS) entry which is preliminary data.</text>
</comment>
<evidence type="ECO:0000256" key="2">
    <source>
        <dbReference type="SAM" id="Phobius"/>
    </source>
</evidence>
<gene>
    <name evidence="3" type="ORF">F8M41_001215</name>
</gene>
<evidence type="ECO:0000313" key="4">
    <source>
        <dbReference type="Proteomes" id="UP000439903"/>
    </source>
</evidence>
<dbReference type="AlphaFoldDB" id="A0A8H4AA86"/>
<protein>
    <submittedName>
        <fullName evidence="3">Uncharacterized protein</fullName>
    </submittedName>
</protein>
<keyword evidence="2" id="KW-0472">Membrane</keyword>
<keyword evidence="4" id="KW-1185">Reference proteome</keyword>
<keyword evidence="2" id="KW-0812">Transmembrane</keyword>
<dbReference type="Proteomes" id="UP000439903">
    <property type="component" value="Unassembled WGS sequence"/>
</dbReference>
<feature type="transmembrane region" description="Helical" evidence="2">
    <location>
        <begin position="12"/>
        <end position="30"/>
    </location>
</feature>
<proteinExistence type="predicted"/>
<accession>A0A8H4AA86</accession>
<evidence type="ECO:0000313" key="3">
    <source>
        <dbReference type="EMBL" id="KAF0457450.1"/>
    </source>
</evidence>
<dbReference type="EMBL" id="WTPW01001097">
    <property type="protein sequence ID" value="KAF0457450.1"/>
    <property type="molecule type" value="Genomic_DNA"/>
</dbReference>
<name>A0A8H4AA86_GIGMA</name>